<accession>W4F714</accession>
<comment type="caution">
    <text evidence="2">The sequence shown here is derived from an EMBL/GenBank/DDBJ whole genome shotgun (WGS) entry which is preliminary data.</text>
</comment>
<proteinExistence type="predicted"/>
<keyword evidence="3" id="KW-1185">Reference proteome</keyword>
<protein>
    <submittedName>
        <fullName evidence="2">Uncharacterized protein</fullName>
    </submittedName>
</protein>
<dbReference type="EMBL" id="ASQA01000008">
    <property type="protein sequence ID" value="ETT87906.1"/>
    <property type="molecule type" value="Genomic_DNA"/>
</dbReference>
<dbReference type="Proteomes" id="UP000019062">
    <property type="component" value="Unassembled WGS sequence"/>
</dbReference>
<reference evidence="2 3" key="1">
    <citation type="journal article" date="2014" name="BMC Genomics">
        <title>Genomic comparison of sporeforming bacilli isolated from milk.</title>
        <authorList>
            <person name="Moreno Switt A.I."/>
            <person name="Andrus A.D."/>
            <person name="Ranieri M.L."/>
            <person name="Orsi R.H."/>
            <person name="Ivy R."/>
            <person name="den Bakker H.C."/>
            <person name="Martin N.H."/>
            <person name="Wiedmann M."/>
            <person name="Boor K.J."/>
        </authorList>
    </citation>
    <scope>NUCLEOTIDE SEQUENCE [LARGE SCALE GENOMIC DNA]</scope>
    <source>
        <strain evidence="2 3">FSL R5-213</strain>
    </source>
</reference>
<dbReference type="AlphaFoldDB" id="W4F714"/>
<feature type="chain" id="PRO_5004840058" evidence="1">
    <location>
        <begin position="38"/>
        <end position="408"/>
    </location>
</feature>
<name>W4F714_9BACL</name>
<organism evidence="2 3">
    <name type="scientific">Viridibacillus arenosi FSL R5-213</name>
    <dbReference type="NCBI Taxonomy" id="1227360"/>
    <lineage>
        <taxon>Bacteria</taxon>
        <taxon>Bacillati</taxon>
        <taxon>Bacillota</taxon>
        <taxon>Bacilli</taxon>
        <taxon>Bacillales</taxon>
        <taxon>Caryophanaceae</taxon>
        <taxon>Viridibacillus</taxon>
    </lineage>
</organism>
<dbReference type="RefSeq" id="WP_038179779.1">
    <property type="nucleotide sequence ID" value="NZ_ASQA01000008.1"/>
</dbReference>
<feature type="signal peptide" evidence="1">
    <location>
        <begin position="1"/>
        <end position="37"/>
    </location>
</feature>
<evidence type="ECO:0000256" key="1">
    <source>
        <dbReference type="SAM" id="SignalP"/>
    </source>
</evidence>
<sequence>MQKTNKTRTKLLRRLILCSVLLIPSIITLTKTDIAQAANSTKLQKAKVGFQTTTKKPTKTKKKVSQSYKVKNGKLYKGSKLYKKQKLYQGVLYVDAKKATGQYTVDGNERYYKSGKLFTGLLEGYYYESGKEPGRYVVYKNKLYTPDGWPNEGFRIYNGLLYDGEDLNTGALIYQSKLYYGAKINSGYRIFDGELYYGAYLRKSKTVYKDRLYTNAKPNVGYATYNKKLYDGSYLNEGYFLYNDILYNDAEYNMGYTLFEDRLYNGKEENYGIAKFDGQYYYHTDIANGKYGGNLYEDGELVRNATTIKSIRIVDTKTLEVTYSQAVNNKKPLINVEKNGVLYTISAFKWNKAKTVSTFDLSGPITAGKYNITILGIDNIKLFGSIGVEGESALHIADANYGYEMVED</sequence>
<gene>
    <name evidence="2" type="ORF">C176_03148</name>
</gene>
<evidence type="ECO:0000313" key="2">
    <source>
        <dbReference type="EMBL" id="ETT87906.1"/>
    </source>
</evidence>
<keyword evidence="1" id="KW-0732">Signal</keyword>
<evidence type="ECO:0000313" key="3">
    <source>
        <dbReference type="Proteomes" id="UP000019062"/>
    </source>
</evidence>